<dbReference type="Pfam" id="PF06094">
    <property type="entry name" value="GGACT"/>
    <property type="match status" value="1"/>
</dbReference>
<proteinExistence type="inferred from homology"/>
<accession>A0A1S3ICX3</accession>
<dbReference type="SUPFAM" id="SSF110857">
    <property type="entry name" value="Gamma-glutamyl cyclotransferase-like"/>
    <property type="match status" value="1"/>
</dbReference>
<name>A0A1S3ICX3_LINAN</name>
<dbReference type="AlphaFoldDB" id="A0A1S3ICX3"/>
<organism evidence="5 6">
    <name type="scientific">Lingula anatina</name>
    <name type="common">Brachiopod</name>
    <name type="synonym">Lingula unguis</name>
    <dbReference type="NCBI Taxonomy" id="7574"/>
    <lineage>
        <taxon>Eukaryota</taxon>
        <taxon>Metazoa</taxon>
        <taxon>Spiralia</taxon>
        <taxon>Lophotrochozoa</taxon>
        <taxon>Brachiopoda</taxon>
        <taxon>Linguliformea</taxon>
        <taxon>Lingulata</taxon>
        <taxon>Lingulida</taxon>
        <taxon>Linguloidea</taxon>
        <taxon>Lingulidae</taxon>
        <taxon>Lingula</taxon>
    </lineage>
</organism>
<dbReference type="InterPro" id="IPR013024">
    <property type="entry name" value="GGCT-like"/>
</dbReference>
<dbReference type="CDD" id="cd06661">
    <property type="entry name" value="GGCT_like"/>
    <property type="match status" value="1"/>
</dbReference>
<evidence type="ECO:0000256" key="1">
    <source>
        <dbReference type="ARBA" id="ARBA00008861"/>
    </source>
</evidence>
<comment type="similarity">
    <text evidence="1 3">Belongs to the gamma-glutamylcyclotransferase family.</text>
</comment>
<gene>
    <name evidence="6" type="primary">LOC106162528</name>
</gene>
<sequence length="173" mass="19868">MASLTLHRVFVYGTLKRGEPNHHVMTNTENGTAKFVGEGKTTESWPLVIASKYNIPFLLHCKGKGQLVIGEVYDVDDEKMKELDLLEEYPKFYNRIKIPVYILKDKDDDFGNDTDVLCWVYILEKFKPHLLELPFLSNYSSKGEHGLEFCIDATHPESADPMINLKNEIKEMA</sequence>
<evidence type="ECO:0000256" key="3">
    <source>
        <dbReference type="RuleBase" id="RU367036"/>
    </source>
</evidence>
<dbReference type="RefSeq" id="XP_013395289.1">
    <property type="nucleotide sequence ID" value="XM_013539835.2"/>
</dbReference>
<dbReference type="PANTHER" id="PTHR12510:SF4">
    <property type="entry name" value="GAMMA-GLUTAMYLAMINECYCLOTRANSFERASE"/>
    <property type="match status" value="1"/>
</dbReference>
<evidence type="ECO:0000256" key="2">
    <source>
        <dbReference type="PIRSR" id="PIRSR639126-1"/>
    </source>
</evidence>
<feature type="domain" description="Gamma-glutamylcyclotransferase AIG2-like" evidence="4">
    <location>
        <begin position="9"/>
        <end position="125"/>
    </location>
</feature>
<dbReference type="PANTHER" id="PTHR12510">
    <property type="entry name" value="TROPONIN C-AKIN-1 PROTEIN"/>
    <property type="match status" value="1"/>
</dbReference>
<dbReference type="GO" id="GO:0005829">
    <property type="term" value="C:cytosol"/>
    <property type="evidence" value="ECO:0007669"/>
    <property type="project" value="TreeGrafter"/>
</dbReference>
<dbReference type="Gene3D" id="3.10.490.10">
    <property type="entry name" value="Gamma-glutamyl cyclotransferase-like"/>
    <property type="match status" value="1"/>
</dbReference>
<dbReference type="InterPro" id="IPR009288">
    <property type="entry name" value="AIG2-like_dom"/>
</dbReference>
<dbReference type="InterPro" id="IPR036568">
    <property type="entry name" value="GGCT-like_sf"/>
</dbReference>
<dbReference type="InterPro" id="IPR039126">
    <property type="entry name" value="GGACT"/>
</dbReference>
<evidence type="ECO:0000313" key="5">
    <source>
        <dbReference type="Proteomes" id="UP000085678"/>
    </source>
</evidence>
<dbReference type="GeneID" id="106162528"/>
<evidence type="ECO:0000313" key="6">
    <source>
        <dbReference type="RefSeq" id="XP_013395289.1"/>
    </source>
</evidence>
<dbReference type="GO" id="GO:0061929">
    <property type="term" value="F:gamma-glutamylaminecyclotransferase activity"/>
    <property type="evidence" value="ECO:0007669"/>
    <property type="project" value="InterPro"/>
</dbReference>
<evidence type="ECO:0000259" key="4">
    <source>
        <dbReference type="Pfam" id="PF06094"/>
    </source>
</evidence>
<protein>
    <recommendedName>
        <fullName evidence="3">Gamma-glutamylcyclotransferase family protein</fullName>
    </recommendedName>
</protein>
<keyword evidence="5" id="KW-1185">Reference proteome</keyword>
<reference evidence="6" key="1">
    <citation type="submission" date="2025-08" db="UniProtKB">
        <authorList>
            <consortium name="RefSeq"/>
        </authorList>
    </citation>
    <scope>IDENTIFICATION</scope>
    <source>
        <tissue evidence="6">Gonads</tissue>
    </source>
</reference>
<dbReference type="Proteomes" id="UP000085678">
    <property type="component" value="Unplaced"/>
</dbReference>
<feature type="active site" description="Proton acceptor" evidence="2">
    <location>
        <position position="87"/>
    </location>
</feature>
<dbReference type="OrthoDB" id="113620at2759"/>